<dbReference type="InterPro" id="IPR051454">
    <property type="entry name" value="RNA/ubiquinone_mod_enzymes"/>
</dbReference>
<sequence>MLKAAVFAGANSVYLGLTGFNARRTAGNFTPEALAQAVAFCHARDVRVNVTLNTLCRDGELDALRGAVEAIAASGADAVIVQDLAAARLVRGCAPGLALHGSTQMSVMNLAGARQLAQMGFSRVILARELTAREVEEITAGCGIETEIFVHGALCMSVSGQCLMSAFYGGRSGNRGGCAGPCRLPYRLDGREGHFLSLKDLSLIDRLPEVREMGVRCAKIEGRLRTPEYVAAAVSAARAALEGRAYDRGLLEKAFSRAGFTSGFYDGAYLSGEMFGRRDEAQAADTRAALPRLRELYRRERPSVPVALRLTLEDEGAKLSAADRDGNRAVAYCETAPQPAQRPEAALREGYEKALEKTGGTPFFAEKTEIAGAAGRYLPAAAVNELRRQALAALLQKREAPRPWPCTEQPLPAAGREPAAPAAQRLFLRFSGSQQCGEAFAGLGDRLIFPLECAAQLPAAWREKTVLALPRALFDEKLVAGQLRQAAGLGFSAFEVQNIGGLPLVRENAPGAEILGGFGLNVTNSAAAHWWAGLGLSALTLSPELPLAEAGRLNAGAPTGLLAYGHLPLMLTRACPVRNSKTCAQCRGKSELIDRKGRRLTVSCTGPGANGARELLNPVPLWLGDRRHEVEVDFAVLYFTGESADRAAEITRLYREGLPFDGEFTRGLYYKTVE</sequence>
<dbReference type="PANTHER" id="PTHR30217:SF10">
    <property type="entry name" value="23S RRNA 5-HYDROXYCYTIDINE C2501 SYNTHASE"/>
    <property type="match status" value="1"/>
</dbReference>
<reference evidence="2" key="1">
    <citation type="submission" date="2020-08" db="EMBL/GenBank/DDBJ databases">
        <title>Genome public.</title>
        <authorList>
            <person name="Liu C."/>
            <person name="Sun Q."/>
        </authorList>
    </citation>
    <scope>NUCLEOTIDE SEQUENCE</scope>
    <source>
        <strain evidence="2">BX8</strain>
    </source>
</reference>
<dbReference type="PROSITE" id="PS01276">
    <property type="entry name" value="PEPTIDASE_U32"/>
    <property type="match status" value="1"/>
</dbReference>
<keyword evidence="3" id="KW-1185">Reference proteome</keyword>
<evidence type="ECO:0000313" key="3">
    <source>
        <dbReference type="Proteomes" id="UP000659630"/>
    </source>
</evidence>
<dbReference type="InterPro" id="IPR020988">
    <property type="entry name" value="Pept_U32_collagenase"/>
</dbReference>
<dbReference type="Pfam" id="PF12392">
    <property type="entry name" value="DUF3656"/>
    <property type="match status" value="1"/>
</dbReference>
<dbReference type="InterPro" id="IPR001539">
    <property type="entry name" value="Peptidase_U32"/>
</dbReference>
<evidence type="ECO:0000313" key="2">
    <source>
        <dbReference type="EMBL" id="MBC5581669.1"/>
    </source>
</evidence>
<dbReference type="Pfam" id="PF01136">
    <property type="entry name" value="Peptidase_U32"/>
    <property type="match status" value="2"/>
</dbReference>
<proteinExistence type="predicted"/>
<dbReference type="Proteomes" id="UP000659630">
    <property type="component" value="Unassembled WGS sequence"/>
</dbReference>
<evidence type="ECO:0000259" key="1">
    <source>
        <dbReference type="Pfam" id="PF12392"/>
    </source>
</evidence>
<comment type="caution">
    <text evidence="2">The sequence shown here is derived from an EMBL/GenBank/DDBJ whole genome shotgun (WGS) entry which is preliminary data.</text>
</comment>
<feature type="domain" description="Peptidase U32 collagenase" evidence="1">
    <location>
        <begin position="292"/>
        <end position="398"/>
    </location>
</feature>
<organism evidence="2 3">
    <name type="scientific">Anaerofilum hominis</name>
    <dbReference type="NCBI Taxonomy" id="2763016"/>
    <lineage>
        <taxon>Bacteria</taxon>
        <taxon>Bacillati</taxon>
        <taxon>Bacillota</taxon>
        <taxon>Clostridia</taxon>
        <taxon>Eubacteriales</taxon>
        <taxon>Oscillospiraceae</taxon>
        <taxon>Anaerofilum</taxon>
    </lineage>
</organism>
<gene>
    <name evidence="2" type="ORF">H8S23_09135</name>
</gene>
<name>A0A923I9N8_9FIRM</name>
<accession>A0A923I9N8</accession>
<dbReference type="PANTHER" id="PTHR30217">
    <property type="entry name" value="PEPTIDASE U32 FAMILY"/>
    <property type="match status" value="1"/>
</dbReference>
<dbReference type="AlphaFoldDB" id="A0A923I9N8"/>
<protein>
    <submittedName>
        <fullName evidence="2">U32 family peptidase</fullName>
    </submittedName>
</protein>
<dbReference type="EMBL" id="JACONZ010000003">
    <property type="protein sequence ID" value="MBC5581669.1"/>
    <property type="molecule type" value="Genomic_DNA"/>
</dbReference>